<dbReference type="InterPro" id="IPR010310">
    <property type="entry name" value="T7SS_ESAT-6-like"/>
</dbReference>
<dbReference type="AlphaFoldDB" id="A0A9Y2MYK4"/>
<feature type="compositionally biased region" description="Gly residues" evidence="1">
    <location>
        <begin position="323"/>
        <end position="334"/>
    </location>
</feature>
<keyword evidence="3" id="KW-1185">Reference proteome</keyword>
<dbReference type="EMBL" id="CP127294">
    <property type="protein sequence ID" value="WIX79977.1"/>
    <property type="molecule type" value="Genomic_DNA"/>
</dbReference>
<feature type="region of interest" description="Disordered" evidence="1">
    <location>
        <begin position="195"/>
        <end position="375"/>
    </location>
</feature>
<feature type="compositionally biased region" description="Low complexity" evidence="1">
    <location>
        <begin position="305"/>
        <end position="322"/>
    </location>
</feature>
<dbReference type="Pfam" id="PF06013">
    <property type="entry name" value="WXG100"/>
    <property type="match status" value="1"/>
</dbReference>
<sequence length="375" mass="38698">MTEPSLTFVSELAGELGVTDPVETYYRPLVGRWTELDEEAQRLRTAAKTAGGVSADLADELGRLDASWSGEDADAFVTYLGEIRSASEGVEDALDELAGALEELAGSLRKIVGDATDVLVDSADLLSESAMLPVGGVSRSRTQLRETEQSVKSLYDAAEDVLQHFAQLCDGVEAPAGEQSSIAVRQHYPQEQFRLHESDSASVQQHSAVTAGPSTSEQPAHEGAAQQAAVHTGAVQTGAAHTEAATAPAHADADATTPSADDSVSASAAEEPHQGKQTGSDPRLEQGQAGVPPIGLQELAPAPAPAAQNQSGGMSMMPMMPMGGMGMGGGGGGSRQAKNRTPAKPSELLGEPAPVTPPVIGEDPQKPAKAKKPQN</sequence>
<reference evidence="2 3" key="1">
    <citation type="submission" date="2023-06" db="EMBL/GenBank/DDBJ databases">
        <authorList>
            <person name="Oyuntsetseg B."/>
            <person name="Kim S.B."/>
        </authorList>
    </citation>
    <scope>NUCLEOTIDE SEQUENCE [LARGE SCALE GENOMIC DNA]</scope>
    <source>
        <strain evidence="2 3">2-15</strain>
    </source>
</reference>
<accession>A0A9Y2MYK4</accession>
<organism evidence="2 3">
    <name type="scientific">Amycolatopsis carbonis</name>
    <dbReference type="NCBI Taxonomy" id="715471"/>
    <lineage>
        <taxon>Bacteria</taxon>
        <taxon>Bacillati</taxon>
        <taxon>Actinomycetota</taxon>
        <taxon>Actinomycetes</taxon>
        <taxon>Pseudonocardiales</taxon>
        <taxon>Pseudonocardiaceae</taxon>
        <taxon>Amycolatopsis</taxon>
    </lineage>
</organism>
<gene>
    <name evidence="2" type="ORF">QRX50_04040</name>
</gene>
<evidence type="ECO:0000313" key="3">
    <source>
        <dbReference type="Proteomes" id="UP001236014"/>
    </source>
</evidence>
<evidence type="ECO:0000313" key="2">
    <source>
        <dbReference type="EMBL" id="WIX79977.1"/>
    </source>
</evidence>
<protein>
    <submittedName>
        <fullName evidence="2">WXG100 family type VII secretion target</fullName>
    </submittedName>
</protein>
<dbReference type="RefSeq" id="WP_285970646.1">
    <property type="nucleotide sequence ID" value="NZ_CP127294.1"/>
</dbReference>
<dbReference type="KEGG" id="acab:QRX50_04040"/>
<dbReference type="SUPFAM" id="SSF140453">
    <property type="entry name" value="EsxAB dimer-like"/>
    <property type="match status" value="1"/>
</dbReference>
<evidence type="ECO:0000256" key="1">
    <source>
        <dbReference type="SAM" id="MobiDB-lite"/>
    </source>
</evidence>
<dbReference type="InterPro" id="IPR036689">
    <property type="entry name" value="ESAT-6-like_sf"/>
</dbReference>
<name>A0A9Y2MYK4_9PSEU</name>
<proteinExistence type="predicted"/>
<dbReference type="Proteomes" id="UP001236014">
    <property type="component" value="Chromosome"/>
</dbReference>
<feature type="compositionally biased region" description="Polar residues" evidence="1">
    <location>
        <begin position="200"/>
        <end position="218"/>
    </location>
</feature>
<dbReference type="Gene3D" id="1.10.287.1060">
    <property type="entry name" value="ESAT-6-like"/>
    <property type="match status" value="1"/>
</dbReference>
<feature type="compositionally biased region" description="Low complexity" evidence="1">
    <location>
        <begin position="239"/>
        <end position="269"/>
    </location>
</feature>